<dbReference type="PROSITE" id="PS50192">
    <property type="entry name" value="T_SNARE"/>
    <property type="match status" value="1"/>
</dbReference>
<feature type="domain" description="HAMP" evidence="10">
    <location>
        <begin position="217"/>
        <end position="270"/>
    </location>
</feature>
<comment type="subcellular location">
    <subcellularLocation>
        <location evidence="1">Cell inner membrane</location>
        <topology evidence="1">Multi-pass membrane protein</topology>
    </subcellularLocation>
</comment>
<comment type="similarity">
    <text evidence="4">Belongs to the methyl-accepting chemotaxis (MCP) protein family.</text>
</comment>
<evidence type="ECO:0000259" key="8">
    <source>
        <dbReference type="PROSITE" id="PS50111"/>
    </source>
</evidence>
<dbReference type="CDD" id="cd19411">
    <property type="entry name" value="MCP2201-like_sensor"/>
    <property type="match status" value="1"/>
</dbReference>
<keyword evidence="6" id="KW-0175">Coiled coil</keyword>
<dbReference type="PANTHER" id="PTHR32089">
    <property type="entry name" value="METHYL-ACCEPTING CHEMOTAXIS PROTEIN MCPB"/>
    <property type="match status" value="1"/>
</dbReference>
<evidence type="ECO:0000313" key="12">
    <source>
        <dbReference type="Proteomes" id="UP000245629"/>
    </source>
</evidence>
<reference evidence="12" key="1">
    <citation type="submission" date="2018-05" db="EMBL/GenBank/DDBJ databases">
        <title>Azospirillum thermophila sp. nov., a novel isolated from hot spring.</title>
        <authorList>
            <person name="Zhao Z."/>
        </authorList>
    </citation>
    <scope>NUCLEOTIDE SEQUENCE [LARGE SCALE GENOMIC DNA]</scope>
    <source>
        <strain evidence="12">CFH 70021</strain>
        <plasmid evidence="12">unnamed1</plasmid>
    </source>
</reference>
<dbReference type="InterPro" id="IPR004089">
    <property type="entry name" value="MCPsignal_dom"/>
</dbReference>
<dbReference type="InterPro" id="IPR004090">
    <property type="entry name" value="Chemotax_Me-accpt_rcpt"/>
</dbReference>
<evidence type="ECO:0000256" key="7">
    <source>
        <dbReference type="SAM" id="Phobius"/>
    </source>
</evidence>
<dbReference type="AlphaFoldDB" id="A0A2S2CX15"/>
<accession>A0A2S2CX15</accession>
<dbReference type="PANTHER" id="PTHR32089:SF112">
    <property type="entry name" value="LYSOZYME-LIKE PROTEIN-RELATED"/>
    <property type="match status" value="1"/>
</dbReference>
<dbReference type="InterPro" id="IPR047347">
    <property type="entry name" value="YvaQ-like_sensor"/>
</dbReference>
<dbReference type="SMART" id="SM00283">
    <property type="entry name" value="MA"/>
    <property type="match status" value="1"/>
</dbReference>
<dbReference type="InterPro" id="IPR000727">
    <property type="entry name" value="T_SNARE_dom"/>
</dbReference>
<feature type="domain" description="Methyl-accepting transducer" evidence="8">
    <location>
        <begin position="311"/>
        <end position="547"/>
    </location>
</feature>
<dbReference type="EMBL" id="CP029356">
    <property type="protein sequence ID" value="AWK88940.1"/>
    <property type="molecule type" value="Genomic_DNA"/>
</dbReference>
<keyword evidence="2" id="KW-1003">Cell membrane</keyword>
<keyword evidence="7" id="KW-1133">Transmembrane helix</keyword>
<gene>
    <name evidence="11" type="ORF">DEW08_23140</name>
</gene>
<evidence type="ECO:0000256" key="4">
    <source>
        <dbReference type="ARBA" id="ARBA00029447"/>
    </source>
</evidence>
<geneLocation type="plasmid" evidence="11 12">
    <name>unnamed1</name>
</geneLocation>
<dbReference type="CDD" id="cd06225">
    <property type="entry name" value="HAMP"/>
    <property type="match status" value="1"/>
</dbReference>
<organism evidence="11 12">
    <name type="scientific">Azospirillum thermophilum</name>
    <dbReference type="NCBI Taxonomy" id="2202148"/>
    <lineage>
        <taxon>Bacteria</taxon>
        <taxon>Pseudomonadati</taxon>
        <taxon>Pseudomonadota</taxon>
        <taxon>Alphaproteobacteria</taxon>
        <taxon>Rhodospirillales</taxon>
        <taxon>Azospirillaceae</taxon>
        <taxon>Azospirillum</taxon>
    </lineage>
</organism>
<keyword evidence="7" id="KW-0472">Membrane</keyword>
<proteinExistence type="inferred from homology"/>
<protein>
    <submittedName>
        <fullName evidence="11">Methyl-accepting chemotaxis protein</fullName>
    </submittedName>
</protein>
<feature type="transmembrane region" description="Helical" evidence="7">
    <location>
        <begin position="12"/>
        <end position="32"/>
    </location>
</feature>
<feature type="coiled-coil region" evidence="6">
    <location>
        <begin position="261"/>
        <end position="332"/>
    </location>
</feature>
<dbReference type="InterPro" id="IPR024478">
    <property type="entry name" value="HlyB_4HB_MCP"/>
</dbReference>
<dbReference type="PRINTS" id="PR00260">
    <property type="entry name" value="CHEMTRNSDUCR"/>
</dbReference>
<dbReference type="GO" id="GO:0004888">
    <property type="term" value="F:transmembrane signaling receptor activity"/>
    <property type="evidence" value="ECO:0007669"/>
    <property type="project" value="InterPro"/>
</dbReference>
<dbReference type="PROSITE" id="PS50111">
    <property type="entry name" value="CHEMOTAXIS_TRANSDUC_2"/>
    <property type="match status" value="1"/>
</dbReference>
<keyword evidence="2" id="KW-0997">Cell inner membrane</keyword>
<keyword evidence="11" id="KW-0614">Plasmid</keyword>
<dbReference type="Gene3D" id="6.10.340.10">
    <property type="match status" value="1"/>
</dbReference>
<dbReference type="SUPFAM" id="SSF58104">
    <property type="entry name" value="Methyl-accepting chemotaxis protein (MCP) signaling domain"/>
    <property type="match status" value="1"/>
</dbReference>
<sequence>MGWLTNAKIGTRLAVSFGGILVLLIGLTAVAIEKVDLIKESLTLINDVNNVKQRYAINFRGSVHDRAISLRDVTLLTDAGELAKEIATIDKLAADYARSAELLDRMFASRTDVTARERDILAGIKETEAKTLPLIRRVIELRRAGDTAQATRVLVEQARPLFVEWLARINQFIDLQEEDNRGVAQNARTVAADFRMLMIGVCALALVLGVALAGWSVATVRPLRRLTDTTLKLAEGDLSVTLPDSKSRDEVGAMIRAVQVFKDSMLRTRRMEEEKEEAERRAEEEKRRTMTALADQFERSVGSIVGLVASAATELEAAAQTLNRTLEQTNGQASTVAAAATQATANVENVAEACRQLAGTVESVGQQVRQSASVAGRAVENAEQAQGTAEGLVSATQRIDEVVQLINSIAQQTNLLALNATIEAARAGEAGKGFAVVASEVKNLASQTARATEDITAQISEVQEVTRRTVDSIRGIAQVIGESSQIAATISAAVEQQAVATQEIARNVEQASAGTSEVSGAIVQVSGAASQGGTAAARVLSSAQELSRSAATLRTEVAGFLAKVRAA</sequence>
<evidence type="ECO:0000256" key="6">
    <source>
        <dbReference type="SAM" id="Coils"/>
    </source>
</evidence>
<evidence type="ECO:0000256" key="5">
    <source>
        <dbReference type="PROSITE-ProRule" id="PRU00284"/>
    </source>
</evidence>
<keyword evidence="12" id="KW-1185">Reference proteome</keyword>
<evidence type="ECO:0000313" key="11">
    <source>
        <dbReference type="EMBL" id="AWK88940.1"/>
    </source>
</evidence>
<keyword evidence="3 5" id="KW-0807">Transducer</keyword>
<dbReference type="OrthoDB" id="3378718at2"/>
<evidence type="ECO:0000256" key="1">
    <source>
        <dbReference type="ARBA" id="ARBA00004429"/>
    </source>
</evidence>
<dbReference type="SMART" id="SM00304">
    <property type="entry name" value="HAMP"/>
    <property type="match status" value="2"/>
</dbReference>
<dbReference type="Gene3D" id="1.10.287.950">
    <property type="entry name" value="Methyl-accepting chemotaxis protein"/>
    <property type="match status" value="1"/>
</dbReference>
<dbReference type="KEGG" id="azz:DEW08_23140"/>
<dbReference type="RefSeq" id="WP_109331730.1">
    <property type="nucleotide sequence ID" value="NZ_CP029356.1"/>
</dbReference>
<dbReference type="GO" id="GO:0007165">
    <property type="term" value="P:signal transduction"/>
    <property type="evidence" value="ECO:0007669"/>
    <property type="project" value="UniProtKB-KW"/>
</dbReference>
<evidence type="ECO:0000256" key="2">
    <source>
        <dbReference type="ARBA" id="ARBA00022519"/>
    </source>
</evidence>
<keyword evidence="7" id="KW-0812">Transmembrane</keyword>
<dbReference type="PROSITE" id="PS50885">
    <property type="entry name" value="HAMP"/>
    <property type="match status" value="1"/>
</dbReference>
<dbReference type="GO" id="GO:0006935">
    <property type="term" value="P:chemotaxis"/>
    <property type="evidence" value="ECO:0007669"/>
    <property type="project" value="InterPro"/>
</dbReference>
<dbReference type="Pfam" id="PF00672">
    <property type="entry name" value="HAMP"/>
    <property type="match status" value="1"/>
</dbReference>
<evidence type="ECO:0000259" key="10">
    <source>
        <dbReference type="PROSITE" id="PS50885"/>
    </source>
</evidence>
<dbReference type="InterPro" id="IPR003660">
    <property type="entry name" value="HAMP_dom"/>
</dbReference>
<evidence type="ECO:0000259" key="9">
    <source>
        <dbReference type="PROSITE" id="PS50192"/>
    </source>
</evidence>
<feature type="domain" description="T-SNARE coiled-coil homology" evidence="9">
    <location>
        <begin position="463"/>
        <end position="525"/>
    </location>
</feature>
<feature type="transmembrane region" description="Helical" evidence="7">
    <location>
        <begin position="196"/>
        <end position="218"/>
    </location>
</feature>
<dbReference type="Pfam" id="PF12729">
    <property type="entry name" value="4HB_MCP_1"/>
    <property type="match status" value="1"/>
</dbReference>
<dbReference type="GO" id="GO:0005886">
    <property type="term" value="C:plasma membrane"/>
    <property type="evidence" value="ECO:0007669"/>
    <property type="project" value="UniProtKB-SubCell"/>
</dbReference>
<dbReference type="Pfam" id="PF00015">
    <property type="entry name" value="MCPsignal"/>
    <property type="match status" value="1"/>
</dbReference>
<name>A0A2S2CX15_9PROT</name>
<dbReference type="Proteomes" id="UP000245629">
    <property type="component" value="Plasmid unnamed1"/>
</dbReference>
<evidence type="ECO:0000256" key="3">
    <source>
        <dbReference type="ARBA" id="ARBA00023224"/>
    </source>
</evidence>